<dbReference type="CDD" id="cd02440">
    <property type="entry name" value="AdoMet_MTases"/>
    <property type="match status" value="1"/>
</dbReference>
<dbReference type="AlphaFoldDB" id="A0A814WWY2"/>
<dbReference type="Pfam" id="PF08241">
    <property type="entry name" value="Methyltransf_11"/>
    <property type="match status" value="1"/>
</dbReference>
<dbReference type="InterPro" id="IPR052356">
    <property type="entry name" value="Thiol_S-MT"/>
</dbReference>
<keyword evidence="1" id="KW-0472">Membrane</keyword>
<feature type="transmembrane region" description="Helical" evidence="1">
    <location>
        <begin position="7"/>
        <end position="26"/>
    </location>
</feature>
<dbReference type="GO" id="GO:0008757">
    <property type="term" value="F:S-adenosylmethionine-dependent methyltransferase activity"/>
    <property type="evidence" value="ECO:0007669"/>
    <property type="project" value="InterPro"/>
</dbReference>
<dbReference type="SUPFAM" id="SSF53335">
    <property type="entry name" value="S-adenosyl-L-methionine-dependent methyltransferases"/>
    <property type="match status" value="1"/>
</dbReference>
<organism evidence="3 5">
    <name type="scientific">Adineta steineri</name>
    <dbReference type="NCBI Taxonomy" id="433720"/>
    <lineage>
        <taxon>Eukaryota</taxon>
        <taxon>Metazoa</taxon>
        <taxon>Spiralia</taxon>
        <taxon>Gnathifera</taxon>
        <taxon>Rotifera</taxon>
        <taxon>Eurotatoria</taxon>
        <taxon>Bdelloidea</taxon>
        <taxon>Adinetida</taxon>
        <taxon>Adinetidae</taxon>
        <taxon>Adineta</taxon>
    </lineage>
</organism>
<dbReference type="InterPro" id="IPR013216">
    <property type="entry name" value="Methyltransf_11"/>
</dbReference>
<dbReference type="EMBL" id="CAJNOE010000421">
    <property type="protein sequence ID" value="CAF1208145.1"/>
    <property type="molecule type" value="Genomic_DNA"/>
</dbReference>
<dbReference type="Proteomes" id="UP000663860">
    <property type="component" value="Unassembled WGS sequence"/>
</dbReference>
<accession>A0A814WWY2</accession>
<comment type="caution">
    <text evidence="3">The sequence shown here is derived from an EMBL/GenBank/DDBJ whole genome shotgun (WGS) entry which is preliminary data.</text>
</comment>
<feature type="domain" description="Methyltransferase type 11" evidence="2">
    <location>
        <begin position="71"/>
        <end position="171"/>
    </location>
</feature>
<evidence type="ECO:0000256" key="1">
    <source>
        <dbReference type="SAM" id="Phobius"/>
    </source>
</evidence>
<evidence type="ECO:0000259" key="2">
    <source>
        <dbReference type="Pfam" id="PF08241"/>
    </source>
</evidence>
<dbReference type="PANTHER" id="PTHR45036">
    <property type="entry name" value="METHYLTRANSFERASE LIKE 7B"/>
    <property type="match status" value="1"/>
</dbReference>
<dbReference type="Proteomes" id="UP000663868">
    <property type="component" value="Unassembled WGS sequence"/>
</dbReference>
<dbReference type="EMBL" id="CAJOBB010002834">
    <property type="protein sequence ID" value="CAF4002289.1"/>
    <property type="molecule type" value="Genomic_DNA"/>
</dbReference>
<name>A0A814WWY2_9BILA</name>
<dbReference type="InterPro" id="IPR029063">
    <property type="entry name" value="SAM-dependent_MTases_sf"/>
</dbReference>
<dbReference type="PANTHER" id="PTHR45036:SF1">
    <property type="entry name" value="METHYLTRANSFERASE LIKE 7A"/>
    <property type="match status" value="1"/>
</dbReference>
<dbReference type="Gene3D" id="3.40.50.150">
    <property type="entry name" value="Vaccinia Virus protein VP39"/>
    <property type="match status" value="1"/>
</dbReference>
<evidence type="ECO:0000313" key="5">
    <source>
        <dbReference type="Proteomes" id="UP000663860"/>
    </source>
</evidence>
<keyword evidence="1" id="KW-0812">Transmembrane</keyword>
<reference evidence="3" key="1">
    <citation type="submission" date="2021-02" db="EMBL/GenBank/DDBJ databases">
        <authorList>
            <person name="Nowell W R."/>
        </authorList>
    </citation>
    <scope>NUCLEOTIDE SEQUENCE</scope>
</reference>
<gene>
    <name evidence="3" type="ORF">IZO911_LOCUS29015</name>
    <name evidence="4" type="ORF">KXQ929_LOCUS28550</name>
</gene>
<evidence type="ECO:0000313" key="4">
    <source>
        <dbReference type="EMBL" id="CAF4002289.1"/>
    </source>
</evidence>
<sequence length="248" mass="27747">MGSIIKFIFGSFALFIAFIAIGLGYLKTDDTVRQKLFATVLNKCSNENDTAVMNLRCNEVLSHSRIHGNVLEIGTGTGIDFACLHNNTRIIDYTGIEPNYHMHSYANAAADRWNIPFKVRLSTNSATNMTDIESNSIDTIIMTFVLCSIPDPLPKQLLIEAHRVLRSGGELHLLEHVLSDPNVKPITNSFQKLIEPIWTIAGDGCRFKPTGNYLDEMKTVYSKVNYENIEIPVPFFLIKDAIKGVLIK</sequence>
<keyword evidence="1" id="KW-1133">Transmembrane helix</keyword>
<protein>
    <recommendedName>
        <fullName evidence="2">Methyltransferase type 11 domain-containing protein</fullName>
    </recommendedName>
</protein>
<proteinExistence type="predicted"/>
<evidence type="ECO:0000313" key="3">
    <source>
        <dbReference type="EMBL" id="CAF1208145.1"/>
    </source>
</evidence>